<sequence length="125" mass="13992">MIFNRLSRFLISLRVTCCVVDLLILHAIPSDRCTSDLLAIRKENLRMNDCTKRKTTFSVNSLTMLFFDGNELFHRCPSSLLPMSWECLFVLAQVKSLDGIAVLPSQFAVLAAARLIASPRSLATT</sequence>
<dbReference type="AlphaFoldDB" id="A0AAN6EWA2"/>
<feature type="chain" id="PRO_5042961009" description="Secreted protein" evidence="1">
    <location>
        <begin position="19"/>
        <end position="125"/>
    </location>
</feature>
<evidence type="ECO:0000313" key="2">
    <source>
        <dbReference type="EMBL" id="KAJ8992811.1"/>
    </source>
</evidence>
<accession>A0AAN6EWA2</accession>
<organism evidence="2 3">
    <name type="scientific">Exophiala dermatitidis</name>
    <name type="common">Black yeast-like fungus</name>
    <name type="synonym">Wangiella dermatitidis</name>
    <dbReference type="NCBI Taxonomy" id="5970"/>
    <lineage>
        <taxon>Eukaryota</taxon>
        <taxon>Fungi</taxon>
        <taxon>Dikarya</taxon>
        <taxon>Ascomycota</taxon>
        <taxon>Pezizomycotina</taxon>
        <taxon>Eurotiomycetes</taxon>
        <taxon>Chaetothyriomycetidae</taxon>
        <taxon>Chaetothyriales</taxon>
        <taxon>Herpotrichiellaceae</taxon>
        <taxon>Exophiala</taxon>
    </lineage>
</organism>
<protein>
    <recommendedName>
        <fullName evidence="4">Secreted protein</fullName>
    </recommendedName>
</protein>
<comment type="caution">
    <text evidence="2">The sequence shown here is derived from an EMBL/GenBank/DDBJ whole genome shotgun (WGS) entry which is preliminary data.</text>
</comment>
<keyword evidence="1" id="KW-0732">Signal</keyword>
<dbReference type="Proteomes" id="UP001161757">
    <property type="component" value="Unassembled WGS sequence"/>
</dbReference>
<evidence type="ECO:0000256" key="1">
    <source>
        <dbReference type="SAM" id="SignalP"/>
    </source>
</evidence>
<gene>
    <name evidence="2" type="ORF">HRR80_002856</name>
</gene>
<evidence type="ECO:0000313" key="3">
    <source>
        <dbReference type="Proteomes" id="UP001161757"/>
    </source>
</evidence>
<name>A0AAN6EWA2_EXODE</name>
<reference evidence="2" key="1">
    <citation type="submission" date="2023-01" db="EMBL/GenBank/DDBJ databases">
        <title>Exophiala dermititidis isolated from Cystic Fibrosis Patient.</title>
        <authorList>
            <person name="Kurbessoian T."/>
            <person name="Crocker A."/>
            <person name="Murante D."/>
            <person name="Hogan D.A."/>
            <person name="Stajich J.E."/>
        </authorList>
    </citation>
    <scope>NUCLEOTIDE SEQUENCE</scope>
    <source>
        <strain evidence="2">Ex8</strain>
    </source>
</reference>
<evidence type="ECO:0008006" key="4">
    <source>
        <dbReference type="Google" id="ProtNLM"/>
    </source>
</evidence>
<proteinExistence type="predicted"/>
<feature type="signal peptide" evidence="1">
    <location>
        <begin position="1"/>
        <end position="18"/>
    </location>
</feature>
<dbReference type="EMBL" id="JAJGCB010000004">
    <property type="protein sequence ID" value="KAJ8992811.1"/>
    <property type="molecule type" value="Genomic_DNA"/>
</dbReference>